<evidence type="ECO:0000256" key="4">
    <source>
        <dbReference type="ARBA" id="ARBA00022737"/>
    </source>
</evidence>
<dbReference type="Gene3D" id="3.30.559.10">
    <property type="entry name" value="Chloramphenicol acetyltransferase-like domain"/>
    <property type="match status" value="7"/>
</dbReference>
<feature type="domain" description="Carrier" evidence="7">
    <location>
        <begin position="3588"/>
        <end position="3663"/>
    </location>
</feature>
<sequence length="6272" mass="655751">MTELHHARDQRAADRRRALLRRRLADAGAGAGGSDERRPLRAAGRSEGPLSPAQLRMWFQQQLEPGSTAFNVTLRIELRGALDVAALEWAYTQLVARHEVLRTTYDLGADGAPVQRVGPAAPVPLPVVEAGSESEVDERAAGAAATPFDLRRDRVIRLDLYRLAPEHHVLVQVVHHIAWDGMTWSALSRDLGALYRSRVDPAAAAPEPHPVQYLDFATWQAEQDGSERLTAQLAHWRRVLDPLPEPLALPVDRQVVPTSRGGRWVREFAPGFAARVAAFARAQSVTPFMVVHTGLAVLLHRLTGATDVPVGSAVMNRDHADLERLVGDFGNTLVLRADLSGRPTFAEALRRCRDLGLEAFAHQDLPFDRLVSELRVDRGTGEAALFDVLLVFLTQDLGGPQLPGIDLRWRTIHNGAMQFPLSFETFMIGDRFEIEATFSADLFDESTVDAMLARLERLLTAAVEAPATPIGELPLLATDERDALLRGDLSPVAVASASVAELVEAQVRRTPSATAVVAGDRTLDYTALDAHAERLADRLAAAGAGPERIVALVLPRSPELVVAMLAVAKTGAAFLPVDPAYPEARIATILADADPVALVTTPDGPEGAGRTVLDGTVLDGPVLDGTGPGGTGLDGTGQGGPTRTRVRPEPENPAYVLFTSGSTGRPKAVVMTGRGLVNLLEWHARTAGGSGPALQFTSPGFDVATQEVFATLTTGGSLVVPDEETRVDPDALVRLLRERSVADVYAPNLVLQEIARAAAGEQLPALRRIFQAGEALVVTEALRALLARHPAVTLHNHYGPTETHVVTSQHVTGEPVIGRPVWNTRALVLDAGLQPVPDGTLGELHIGGAQVARGYRGRPGLTAERFVADPCGPPGSRLYRTGDLVRRRGDGTLEYRGRADDQVKVRGVRVELGEVEAALRSHPEVGAAAVVLRAGTLVGYVVGSGPAGSGTGTVDPAALRAHVAALLPDAMVPVAVVVLESLPLTTNGKLDRRALPEPVLSRDEDLPPTALETTLLVLVAEVLDVPAPGVRDSFFALGGHSLLAARLVARIRTELGADLPMRAVFDAPTARELAALVAASTPVAQRPALVAAARPAEIPLSAAQQRLWFLWRVDPGSVSYHMPLALRLRGALDVDALRAALADVVARHESLRTVFPETEGRPRQEVLDRAVPDLPVADLTSDALTAHAARPFTLDREIPLRALLFRAEGEHVLALVLHHIAGDEWSTDVLLRDLGTAYTARRAGRAPEWTVLPVQYADYTLWQRALSADGPGFWREQLAGVPAELDLPRDRPRPARPTGAGGRIPFTVPAGVAEGLRALALAEGATDVMVLHAAVAALLHAHGAGTDVPLGTPVGGRPEAALDDVVGFFVNTVVLRHDLGGDPALRELVRRARETALAAYSHQETPFDRVVDALVPDRSAARNPLFQTLVTFGQDTGAVDGFAGLTCRREWVELPAAKLDLSIDLVQEGGIGDAGVLTGALEYSADLFDAGTAAELTVRLQRILAVMAEAPDTRLGALDVLDAGERAALAAAGTGPVVHPAGTVVDVLDELVRTHPDRTALVAVDGRLTVAELVARADRLAARLAARGVGRGSRVAVVLPRTLDGLVAPLAVWRAGAASVPVDPDHPAERIAQLLDESRPEVVLTSGSVADRVAGRAGVLLVEADGPVGGVTARPDPLDAVYVIYTSGSTGRPKGVVATHAGVVNLLAAHRADLMAGPGPRRVLHAMSLAFDGAVDPLLWMLAGHELHLLPERLMGDAAGVVELVRAEGIDVVDLPPSFLEPVLDAGLLTGERRPGHVVTGSEAVGSALWEALASAPDTLAHNMYGPTETTVDALSARLAPGVAPHIGTPVGGSHVLLLDAALRPVPIGVTGELYVGGAGVARGYLDRPGATAERFVADPGMPGARMYRTGDLARWTRRGTVEFVGRDDDQVKIRGHRIELGEVDAVVAADPRVAQVATVVREDRPGLRTLVSYVVPVGDVAAEDLRSRAAAALPEYLVPSAFVLVEAFPRTPHGKLDQRALPAPVRAGTGRAPSTAAEELLAGIVAEVLGLPAVDVDESFFALGGDSIVSIQVVAKARAAGLVLSPRDVFEQRTVARLAELAARAVPGLAPADAVDPIGELPPTPIAAGVLERAARYGGGIGRFAQSVFLALPAGTGRATVEAALQALLDRHDMLRAVLTGSRLRVRAAGSVPAGDILTCEDGITPGTAYDRAAARLDPAEGTMMAAVLVDGERLLLAAHHLVVDGVSWRILTEDLASAAEQAERGGPVTLPPVGTSFRAWSLALENRAVPVVAQPVPVLGSRLPDPAGDRAADTAELRVELPVAITEALLTRTAAAFHGRPDDVLLGALGLAVARVTGRPDPLTVAVEGHGREEDAVPGADLSRTVGWFTTESHVVVDPSGVDASVVKRAKEALRRIPDRGLGGLPTDAVTELAFNYLGRFAAGEQRAWQQATDVPPTGGADPAMPVVATVALDALVQDGPAGPVLRATWTYATGIVDEARVAELAESWIEAVTRIVAGGGGGHTPSDFPLVTATQADVERWEGAHPGLSDVWPLSPLQEGLLFHTLLSAGAPDAAGGPGAAGTDVYLVQTMLDLTGDVDPGRIRAGAQALLDRHPALRVAFGTDADGAPVQVVTDGMPVAFTHVDVGTDAAELDRLVALDRATRMDPATGPLIRFVLLTTGPDRARLLVSAHHLLLDGWSTPVVLGDLAALCGGAVLPPARSYRDFLAWLAGRDADTSLRAWVGALDGLDEPTLVAGPAAARPDGLPDRVEGALGAVAWEAVSALARREGVTPNTVVQVAWGLLLAELTGRTDVAFGATVSGRPPELPGVGEMVGIFINTLPVRVRLRPTETARELLRRVQAEQTRLLDHQRTGLGAIQQAVGIDELFDTLTVFESYPANPAEDAGPAGGPSMKDVSAADATHYPLTLSARVGSTLELALDHLGDVLDVHGGATAVLERLLDTVAGLAAEPDVPLARRRANPVGGGTSPLRGDGAPAGQGVTGAVAGASGTTESATSTPTATPATPTAAAATQDTAPAAAGAVGVGAVGAGAVGVGAGEGTVLAAFSAAVAARPDEPALVAADAVLTFAELDLRACRLASHLRGLGVGPDTRVGLVLPRTSDMVVGMLAVWAAGGTHVPVDPAHPAERVASVLADAAPVVVLTHGATAAGLPGPGGPAAVVVLDDPDTAATIAARAPEPPHGPDPHGPGPHGPGPHGPDLHGPDPRGAAYVVYTSGSTGRPKGVTIEHRSLAALVAAHRAAVMEPAAELLGRPLQVLNSLSFAYDGTVDPLAWMLAGHTMHVLPDALMGDARGLVRYVREHDVDFVDVPPSFLDLVLEEGLLSGKHRPAVVATGAEAVGPGLWERLAADALAPFNFYGPTECTVDALFTPIEAGRAPHIGRPVAGTTAVVLDAFLRTVPAGAPGELYVGGAGLARGYLERPGLTAERFVAGPGGARLYRTGDLARRLADGTVEYLGRADDQVKIRGFRVELGEVEAALRSHPGVLQAVALVRSGRLIGYVVGATGPTGAGGALDGTAVRETVAAALPAHMVPAAVVVLDALPMTPNGKVDRRALPEPSRESGGRAPSSGTEIALAGLFSQVLDVETVGADESFFDLGGHSLVAIRLVSRIRAALGADLSVRAVFDHPTVAGLAAVVDAAARARNPLRPVPRPETVPLSFPQQRLWFLDQMEGPSAAYVLPFAVRLSAAPDVEALRAALADVIGRHESLRTVFPATDGTPRQEILTDWDATIPVADTDDPGHHGLDAALFDDAHHVFALDRDLPIRLRLLRAGEGWVLSLVLHHIAADEWSGERLLADLDTAYRARVAGRAPAWEPLPVQYADYTLWQREQLGSEEDPASVLARQVGYWRERLAGLPEEQALHTDRPRPDTASHTGFTVEVRVPAAVRTGLERLAADTGTTPFMITQAAVALWLHAHGTGPDVALGTPVAGRTDVALDDLVGFFVNTLVLRTDLSGDPTLREVVGRARDTALAAYAHQELPFERLVELLNPPRSGGRHPLFQTSVIHTADAASGMRLGDLGLTEVRTAWDAARFDLSVDALETATGLTLAVTYSADLFDRATGEAMSARLAQVFTALAADPDVRISGLDVRADPERLAAPPVTAPEVADRTLWELFAATADAHPRSRALTGPDGVSLTYRDLRHRAEQVARRLVVAGVRPGERVALLLPRTVDLVAAVLGVTAAGAAYVPVDPGYPAERIAFTLADAAPAAVLVSEETRAVAPEGAVVLDGSDVDVPHQELPVVDPGSTAYVIYTSGSTGTPKGVEVSHRNVVALLAGTEGLFDFTADDVWTLFHSAAFDFSVWEMWAPLTTGGRVVVVEHDITRDPQRFLDLLDREGVTVVNQTPTAFLSLDAADAAGPGRAPDLRHVIFGGEALDPSTLAGWERRRPEAVPVNMYGITETTVHVTHHVAGSAERGSPVGAPIPGLAVHLLDDSLRPVPSGVPGEIYVSGPQLAQGYLGRAALTATRFVAGPGGGRRYRSGDRARLLVDGGLDHLGRADEQVKIRGFRIEPGEIAAVLGEHPDVAQAAVVAAPDPAGALRLVGYVVPRTGTGPEHAALRAWAADRLPAHMVPAALVSLGALPMTANGKLDRRALPEPAPERGAGRAPSSATEIALAGLFGQVLGVDGVAVDDSFFDLGGHSLVATRLVSRIRAELGADLSVRAIFDAPTVRALAALVDTASGGAGSALIPRERPAAVPLSSAQQRLWFLDQMEGPSAAYVLPFAIRLTGPVDVAVLRAAVADVIGRHESLRTAFPTTGGVPRQEVLPADVVEIPVVEIAEEALEAELVAASGHRFALATDLPVRPRVLRLPGGDVVLSLALHHIAGDEWSGERLLADLDLAYRARSAGAEPGWAPLPVQYADYTLWQREQLGAEDDPGSVLARQVAYWRETLAGLPEEVPLPADHPRPRTASHRGTTVGLTIDAGTAAGLTRLARDTGATAFMLTQAAVAVWLQAHGAGPDVPLGTPVAGRTDVALDDLVGFFVNTLVLRTDLSGDPTLREVVGRARETALGAYAHQELPFERLVELLDPPRGIDRHPLFQTSIVHRSGGTEITSLGGRPARQLHAELDTAKFDIAVDLGPAVDLGENASGGLDGAVTFAADLFDRPTAEAMTARLAEVLAVLAADPDRRLSRLDLRTAAERTTALDGGTTAEPTASLDGEEPGAPGDEGTVGERTPVVPAASLIDLVRQVAADHPAHTAVTGPDGGALTYAALCESAERLARVLRSRGVRTGDRVALLVPRTADLLVAILGVTAAGAAYVPIDPGYPAERIAFTLADAAPAAVLVTEGTRAVAPEGAVVLDGSDVDVPHQELPVVDPAATAYVIYTSGSTGAPKGVEVSHRNVVALLAGTEGLFGFTADDVWTLFHSAAFDFSVWEMWGPLTTGGRVVVVDREVTRDPESFLGLLGREGVTVLNQTPTAFAALAAADADLPALRYVIFGGEALDPSTLERWIADRPGTALVNMYGITETTVHVTHHEVGAGAAGSPIGDPIPGLRVQVLDDLLRPVPPGVPGEMYVSGPQVAQGYLGRPGLTAARFVAGPGGGRRYRSGDLARHRADGLDYLGRADDQVKIRGFRIEPGEIAAALAGHPAVAQAAVVVREDVPGVRQLVAYVVGRAGRVSRAGEVGRAGRPGEAGDALRSWAAERLPEHMVPAAVVELDRLPLTANGKLDRRALPAPARESAGRAAETPVEERLAAVFAEVLGLGEVGADDSFFELGGDSIVSIQLVARARERGIAITPRDVFERRTVAALAEIADVSALVEAEPADAGIGVVPLTPIMRTLLETPVLPRRFCQAALLTVPAGTRREDVIAAVQTVADRHDLLRARLVGEALEVPEPGASVAGLVRRVALAGVAAGGPWTAQPVWAQVEAELEAAADRLDPAAGVMAQVVLLDGGAAGGRVLVVVHHLVVDGVSWRILVPDLVAAAAGTPLAPVGTSFRTWARGLAAADRSDELPYWTSALAGAERPWGRRALDPVVDTVATTRDVEVRVPVEVTRAVLTAVPEAFYGSVDDVLLAALGAAVARWRPGRDSVLVELEGHGRQEEAVPGAELSRTVGWFTATHPVRLDLSDVDLADVYAGGAEAGLVVKRVKEQLRSVPGRGLGYGLLRHLRGELGGLAAPQVGFNYLGRFGGGEAESRQVTGWAEAPELAGFGGTTDARLPAANVLDVNAVTEDGPAGPVLSATWTYPSGLLDGDDVTALAELWVAALAALAAHVAGGHGGGHTPSDMALVDLDQSDLDDLEAEWGTQ</sequence>
<dbReference type="InterPro" id="IPR006162">
    <property type="entry name" value="Ppantetheine_attach_site"/>
</dbReference>
<dbReference type="SUPFAM" id="SSF47336">
    <property type="entry name" value="ACP-like"/>
    <property type="match status" value="5"/>
</dbReference>
<feature type="domain" description="Carrier" evidence="7">
    <location>
        <begin position="4629"/>
        <end position="4704"/>
    </location>
</feature>
<evidence type="ECO:0000256" key="5">
    <source>
        <dbReference type="ARBA" id="ARBA00023194"/>
    </source>
</evidence>
<feature type="region of interest" description="Disordered" evidence="6">
    <location>
        <begin position="3196"/>
        <end position="3233"/>
    </location>
</feature>
<dbReference type="InterPro" id="IPR025110">
    <property type="entry name" value="AMP-bd_C"/>
</dbReference>
<dbReference type="InterPro" id="IPR001242">
    <property type="entry name" value="Condensation_dom"/>
</dbReference>
<evidence type="ECO:0000256" key="2">
    <source>
        <dbReference type="ARBA" id="ARBA00022450"/>
    </source>
</evidence>
<reference evidence="8 9" key="1">
    <citation type="journal article" date="2019" name="Int. J. Syst. Evol. Microbiol.">
        <title>The Global Catalogue of Microorganisms (GCM) 10K type strain sequencing project: providing services to taxonomists for standard genome sequencing and annotation.</title>
        <authorList>
            <consortium name="The Broad Institute Genomics Platform"/>
            <consortium name="The Broad Institute Genome Sequencing Center for Infectious Disease"/>
            <person name="Wu L."/>
            <person name="Ma J."/>
        </authorList>
    </citation>
    <scope>NUCLEOTIDE SEQUENCE [LARGE SCALE GENOMIC DNA]</scope>
    <source>
        <strain evidence="8 9">JCM 16009</strain>
    </source>
</reference>
<dbReference type="Gene3D" id="1.10.1200.10">
    <property type="entry name" value="ACP-like"/>
    <property type="match status" value="5"/>
</dbReference>
<dbReference type="Pfam" id="PF00501">
    <property type="entry name" value="AMP-binding"/>
    <property type="match status" value="5"/>
</dbReference>
<dbReference type="InterPro" id="IPR023213">
    <property type="entry name" value="CAT-like_dom_sf"/>
</dbReference>
<evidence type="ECO:0000313" key="8">
    <source>
        <dbReference type="EMBL" id="GAA1855041.1"/>
    </source>
</evidence>
<proteinExistence type="predicted"/>
<feature type="compositionally biased region" description="Basic and acidic residues" evidence="6">
    <location>
        <begin position="3571"/>
        <end position="3585"/>
    </location>
</feature>
<dbReference type="InterPro" id="IPR045851">
    <property type="entry name" value="AMP-bd_C_sf"/>
</dbReference>
<name>A0ABN2N6G8_9PSEU</name>
<gene>
    <name evidence="8" type="ORF">GCM10009836_38870</name>
</gene>
<feature type="domain" description="Carrier" evidence="7">
    <location>
        <begin position="1006"/>
        <end position="1081"/>
    </location>
</feature>
<dbReference type="InterPro" id="IPR036736">
    <property type="entry name" value="ACP-like_sf"/>
</dbReference>
<dbReference type="Gene3D" id="2.30.38.10">
    <property type="entry name" value="Luciferase, Domain 3"/>
    <property type="match status" value="3"/>
</dbReference>
<dbReference type="InterPro" id="IPR042099">
    <property type="entry name" value="ANL_N_sf"/>
</dbReference>
<dbReference type="PROSITE" id="PS50075">
    <property type="entry name" value="CARRIER"/>
    <property type="match status" value="5"/>
</dbReference>
<evidence type="ECO:0000256" key="1">
    <source>
        <dbReference type="ARBA" id="ARBA00001957"/>
    </source>
</evidence>
<evidence type="ECO:0000256" key="3">
    <source>
        <dbReference type="ARBA" id="ARBA00022553"/>
    </source>
</evidence>
<dbReference type="Pfam" id="PF13193">
    <property type="entry name" value="AMP-binding_C"/>
    <property type="match status" value="5"/>
</dbReference>
<dbReference type="RefSeq" id="WP_344418731.1">
    <property type="nucleotide sequence ID" value="NZ_BAAAQK010000012.1"/>
</dbReference>
<evidence type="ECO:0000259" key="7">
    <source>
        <dbReference type="PROSITE" id="PS50075"/>
    </source>
</evidence>
<feature type="region of interest" description="Disordered" evidence="6">
    <location>
        <begin position="2980"/>
        <end position="3035"/>
    </location>
</feature>
<keyword evidence="5" id="KW-0045">Antibiotic biosynthesis</keyword>
<dbReference type="SMART" id="SM01294">
    <property type="entry name" value="PKS_PP_betabranch"/>
    <property type="match status" value="1"/>
</dbReference>
<dbReference type="InterPro" id="IPR010060">
    <property type="entry name" value="NRPS_synth"/>
</dbReference>
<dbReference type="Gene3D" id="3.30.300.30">
    <property type="match status" value="5"/>
</dbReference>
<dbReference type="CDD" id="cd17643">
    <property type="entry name" value="A_NRPS_Cytc1-like"/>
    <property type="match status" value="2"/>
</dbReference>
<dbReference type="SMART" id="SM00823">
    <property type="entry name" value="PKS_PP"/>
    <property type="match status" value="5"/>
</dbReference>
<dbReference type="SUPFAM" id="SSF52777">
    <property type="entry name" value="CoA-dependent acyltransferases"/>
    <property type="match status" value="14"/>
</dbReference>
<protein>
    <recommendedName>
        <fullName evidence="7">Carrier domain-containing protein</fullName>
    </recommendedName>
</protein>
<dbReference type="Pfam" id="PF00550">
    <property type="entry name" value="PP-binding"/>
    <property type="match status" value="5"/>
</dbReference>
<dbReference type="InterPro" id="IPR010071">
    <property type="entry name" value="AA_adenyl_dom"/>
</dbReference>
<dbReference type="Proteomes" id="UP001500449">
    <property type="component" value="Unassembled WGS sequence"/>
</dbReference>
<dbReference type="CDD" id="cd19540">
    <property type="entry name" value="LCL_NRPS-like"/>
    <property type="match status" value="3"/>
</dbReference>
<feature type="compositionally biased region" description="Pro residues" evidence="6">
    <location>
        <begin position="3200"/>
        <end position="3219"/>
    </location>
</feature>
<dbReference type="InterPro" id="IPR009081">
    <property type="entry name" value="PP-bd_ACP"/>
</dbReference>
<feature type="compositionally biased region" description="Gly residues" evidence="6">
    <location>
        <begin position="626"/>
        <end position="640"/>
    </location>
</feature>
<keyword evidence="2" id="KW-0596">Phosphopantetheine</keyword>
<dbReference type="InterPro" id="IPR000873">
    <property type="entry name" value="AMP-dep_synth/lig_dom"/>
</dbReference>
<dbReference type="Gene3D" id="3.30.559.30">
    <property type="entry name" value="Nonribosomal peptide synthetase, condensation domain"/>
    <property type="match status" value="7"/>
</dbReference>
<dbReference type="Pfam" id="PF00668">
    <property type="entry name" value="Condensation"/>
    <property type="match status" value="7"/>
</dbReference>
<keyword evidence="4" id="KW-0677">Repeat</keyword>
<feature type="region of interest" description="Disordered" evidence="6">
    <location>
        <begin position="24"/>
        <end position="48"/>
    </location>
</feature>
<comment type="cofactor">
    <cofactor evidence="1">
        <name>pantetheine 4'-phosphate</name>
        <dbReference type="ChEBI" id="CHEBI:47942"/>
    </cofactor>
</comment>
<dbReference type="NCBIfam" id="TIGR01720">
    <property type="entry name" value="NRPS-para261"/>
    <property type="match status" value="1"/>
</dbReference>
<keyword evidence="3" id="KW-0597">Phosphoprotein</keyword>
<dbReference type="PANTHER" id="PTHR45527">
    <property type="entry name" value="NONRIBOSOMAL PEPTIDE SYNTHETASE"/>
    <property type="match status" value="1"/>
</dbReference>
<dbReference type="CDD" id="cd19531">
    <property type="entry name" value="LCL_NRPS-like"/>
    <property type="match status" value="1"/>
</dbReference>
<dbReference type="EMBL" id="BAAAQK010000012">
    <property type="protein sequence ID" value="GAA1855041.1"/>
    <property type="molecule type" value="Genomic_DNA"/>
</dbReference>
<dbReference type="CDD" id="cd05930">
    <property type="entry name" value="A_NRPS"/>
    <property type="match status" value="3"/>
</dbReference>
<dbReference type="NCBIfam" id="TIGR01733">
    <property type="entry name" value="AA-adenyl-dom"/>
    <property type="match status" value="5"/>
</dbReference>
<accession>A0ABN2N6G8</accession>
<feature type="region of interest" description="Disordered" evidence="6">
    <location>
        <begin position="3570"/>
        <end position="3591"/>
    </location>
</feature>
<feature type="compositionally biased region" description="Low complexity" evidence="6">
    <location>
        <begin position="3005"/>
        <end position="3035"/>
    </location>
</feature>
<feature type="domain" description="Carrier" evidence="7">
    <location>
        <begin position="5709"/>
        <end position="5783"/>
    </location>
</feature>
<feature type="domain" description="Carrier" evidence="7">
    <location>
        <begin position="2033"/>
        <end position="2107"/>
    </location>
</feature>
<organism evidence="8 9">
    <name type="scientific">Pseudonocardia ailaonensis</name>
    <dbReference type="NCBI Taxonomy" id="367279"/>
    <lineage>
        <taxon>Bacteria</taxon>
        <taxon>Bacillati</taxon>
        <taxon>Actinomycetota</taxon>
        <taxon>Actinomycetes</taxon>
        <taxon>Pseudonocardiales</taxon>
        <taxon>Pseudonocardiaceae</taxon>
        <taxon>Pseudonocardia</taxon>
    </lineage>
</organism>
<comment type="caution">
    <text evidence="8">The sequence shown here is derived from an EMBL/GenBank/DDBJ whole genome shotgun (WGS) entry which is preliminary data.</text>
</comment>
<dbReference type="NCBIfam" id="NF003417">
    <property type="entry name" value="PRK04813.1"/>
    <property type="match status" value="6"/>
</dbReference>
<dbReference type="SUPFAM" id="SSF56801">
    <property type="entry name" value="Acetyl-CoA synthetase-like"/>
    <property type="match status" value="5"/>
</dbReference>
<dbReference type="PROSITE" id="PS00455">
    <property type="entry name" value="AMP_BINDING"/>
    <property type="match status" value="5"/>
</dbReference>
<dbReference type="Gene3D" id="3.40.50.12780">
    <property type="entry name" value="N-terminal domain of ligase-like"/>
    <property type="match status" value="2"/>
</dbReference>
<feature type="region of interest" description="Disordered" evidence="6">
    <location>
        <begin position="623"/>
        <end position="649"/>
    </location>
</feature>
<evidence type="ECO:0000313" key="9">
    <source>
        <dbReference type="Proteomes" id="UP001500449"/>
    </source>
</evidence>
<dbReference type="PANTHER" id="PTHR45527:SF1">
    <property type="entry name" value="FATTY ACID SYNTHASE"/>
    <property type="match status" value="1"/>
</dbReference>
<keyword evidence="9" id="KW-1185">Reference proteome</keyword>
<dbReference type="PROSITE" id="PS00012">
    <property type="entry name" value="PHOSPHOPANTETHEINE"/>
    <property type="match status" value="5"/>
</dbReference>
<dbReference type="InterPro" id="IPR020806">
    <property type="entry name" value="PKS_PP-bd"/>
</dbReference>
<dbReference type="Gene3D" id="3.40.50.980">
    <property type="match status" value="6"/>
</dbReference>
<feature type="region of interest" description="Disordered" evidence="6">
    <location>
        <begin position="5165"/>
        <end position="5198"/>
    </location>
</feature>
<evidence type="ECO:0000256" key="6">
    <source>
        <dbReference type="SAM" id="MobiDB-lite"/>
    </source>
</evidence>
<dbReference type="InterPro" id="IPR020845">
    <property type="entry name" value="AMP-binding_CS"/>
</dbReference>